<dbReference type="PANTHER" id="PTHR11242">
    <property type="entry name" value="ARYL HYDROCARBON RECEPTOR INTERACTING PROTEIN RELATED"/>
    <property type="match status" value="1"/>
</dbReference>
<comment type="similarity">
    <text evidence="3">Belongs to the TTC9 family.</text>
</comment>
<dbReference type="AlphaFoldDB" id="A0A8C7Z3J8"/>
<dbReference type="Ensembl" id="ENSOSIT00000039032.1">
    <property type="protein sequence ID" value="ENSOSIP00000037037.1"/>
    <property type="gene ID" value="ENSOSIG00000018391.1"/>
</dbReference>
<dbReference type="GO" id="GO:0032474">
    <property type="term" value="P:otolith morphogenesis"/>
    <property type="evidence" value="ECO:0007669"/>
    <property type="project" value="Ensembl"/>
</dbReference>
<dbReference type="InterPro" id="IPR011990">
    <property type="entry name" value="TPR-like_helical_dom_sf"/>
</dbReference>
<accession>A0A8C7Z3J8</accession>
<proteinExistence type="inferred from homology"/>
<dbReference type="GO" id="GO:0061371">
    <property type="term" value="P:determination of heart left/right asymmetry"/>
    <property type="evidence" value="ECO:0007669"/>
    <property type="project" value="Ensembl"/>
</dbReference>
<reference evidence="6" key="2">
    <citation type="submission" date="2025-09" db="UniProtKB">
        <authorList>
            <consortium name="Ensembl"/>
        </authorList>
    </citation>
    <scope>IDENTIFICATION</scope>
</reference>
<dbReference type="Gene3D" id="1.25.40.10">
    <property type="entry name" value="Tetratricopeptide repeat domain"/>
    <property type="match status" value="1"/>
</dbReference>
<dbReference type="PROSITE" id="PS50005">
    <property type="entry name" value="TPR"/>
    <property type="match status" value="1"/>
</dbReference>
<protein>
    <recommendedName>
        <fullName evidence="4">Tetratricopeptide repeat protein 9C</fullName>
    </recommendedName>
</protein>
<dbReference type="Proteomes" id="UP000694383">
    <property type="component" value="Unplaced"/>
</dbReference>
<evidence type="ECO:0000256" key="5">
    <source>
        <dbReference type="PROSITE-ProRule" id="PRU00339"/>
    </source>
</evidence>
<evidence type="ECO:0000256" key="2">
    <source>
        <dbReference type="ARBA" id="ARBA00022803"/>
    </source>
</evidence>
<keyword evidence="7" id="KW-1185">Reference proteome</keyword>
<reference evidence="6" key="1">
    <citation type="submission" date="2025-08" db="UniProtKB">
        <authorList>
            <consortium name="Ensembl"/>
        </authorList>
    </citation>
    <scope>IDENTIFICATION</scope>
</reference>
<keyword evidence="2 5" id="KW-0802">TPR repeat</keyword>
<dbReference type="SUPFAM" id="SSF48452">
    <property type="entry name" value="TPR-like"/>
    <property type="match status" value="1"/>
</dbReference>
<dbReference type="InterPro" id="IPR039663">
    <property type="entry name" value="AIP/AIPL1/TTC9"/>
</dbReference>
<sequence length="227" mass="25309">MFTFLTQDMEASATGCGLDGQGATAAESSLPGFRRSSVKPDCALLEEAAQLKAEGNAFYKGKNIRSAIGRYHRALLILRSLDPEVMTSVRGFGPEKPALAPELEALLRSVQVDCYNNLAACLLQRQKVDYARVLEYSLRVLHWQPGNIKALYRAGVATLEMGDAQAAKQYLSQACREQPHDANVRKHLQRAEERLNRELQKEKAMYRGMFASIQKDSSTEEEINQTN</sequence>
<feature type="repeat" description="TPR" evidence="5">
    <location>
        <begin position="148"/>
        <end position="181"/>
    </location>
</feature>
<organism evidence="6 7">
    <name type="scientific">Oryzias sinensis</name>
    <name type="common">Chinese medaka</name>
    <dbReference type="NCBI Taxonomy" id="183150"/>
    <lineage>
        <taxon>Eukaryota</taxon>
        <taxon>Metazoa</taxon>
        <taxon>Chordata</taxon>
        <taxon>Craniata</taxon>
        <taxon>Vertebrata</taxon>
        <taxon>Euteleostomi</taxon>
        <taxon>Actinopterygii</taxon>
        <taxon>Neopterygii</taxon>
        <taxon>Teleostei</taxon>
        <taxon>Neoteleostei</taxon>
        <taxon>Acanthomorphata</taxon>
        <taxon>Ovalentaria</taxon>
        <taxon>Atherinomorphae</taxon>
        <taxon>Beloniformes</taxon>
        <taxon>Adrianichthyidae</taxon>
        <taxon>Oryziinae</taxon>
        <taxon>Oryzias</taxon>
    </lineage>
</organism>
<dbReference type="GeneTree" id="ENSGT00940000161805"/>
<dbReference type="SMART" id="SM00028">
    <property type="entry name" value="TPR"/>
    <property type="match status" value="2"/>
</dbReference>
<evidence type="ECO:0000313" key="6">
    <source>
        <dbReference type="Ensembl" id="ENSOSIP00000037037.1"/>
    </source>
</evidence>
<dbReference type="InterPro" id="IPR019734">
    <property type="entry name" value="TPR_rpt"/>
</dbReference>
<evidence type="ECO:0000256" key="4">
    <source>
        <dbReference type="ARBA" id="ARBA00040624"/>
    </source>
</evidence>
<dbReference type="PANTHER" id="PTHR11242:SF14">
    <property type="entry name" value="TETRATRICOPEPTIDE REPEAT PROTEIN 9C"/>
    <property type="match status" value="1"/>
</dbReference>
<name>A0A8C7Z3J8_9TELE</name>
<evidence type="ECO:0000313" key="7">
    <source>
        <dbReference type="Proteomes" id="UP000694383"/>
    </source>
</evidence>
<evidence type="ECO:0000256" key="1">
    <source>
        <dbReference type="ARBA" id="ARBA00022737"/>
    </source>
</evidence>
<evidence type="ECO:0000256" key="3">
    <source>
        <dbReference type="ARBA" id="ARBA00034486"/>
    </source>
</evidence>
<keyword evidence="1" id="KW-0677">Repeat</keyword>
<dbReference type="GO" id="GO:0060271">
    <property type="term" value="P:cilium assembly"/>
    <property type="evidence" value="ECO:0007669"/>
    <property type="project" value="Ensembl"/>
</dbReference>